<accession>A0A9D1Z2R9</accession>
<evidence type="ECO:0000256" key="1">
    <source>
        <dbReference type="SAM" id="SignalP"/>
    </source>
</evidence>
<feature type="signal peptide" evidence="1">
    <location>
        <begin position="1"/>
        <end position="19"/>
    </location>
</feature>
<organism evidence="2 3">
    <name type="scientific">Candidatus Intestinimonas merdavium</name>
    <dbReference type="NCBI Taxonomy" id="2838622"/>
    <lineage>
        <taxon>Bacteria</taxon>
        <taxon>Bacillati</taxon>
        <taxon>Bacillota</taxon>
        <taxon>Clostridia</taxon>
        <taxon>Eubacteriales</taxon>
        <taxon>Intestinimonas</taxon>
    </lineage>
</organism>
<proteinExistence type="predicted"/>
<comment type="caution">
    <text evidence="2">The sequence shown here is derived from an EMBL/GenBank/DDBJ whole genome shotgun (WGS) entry which is preliminary data.</text>
</comment>
<dbReference type="CDD" id="cd13585">
    <property type="entry name" value="PBP2_TMBP_like"/>
    <property type="match status" value="1"/>
</dbReference>
<dbReference type="AlphaFoldDB" id="A0A9D1Z2R9"/>
<name>A0A9D1Z2R9_9FIRM</name>
<protein>
    <submittedName>
        <fullName evidence="2">Sugar ABC transporter substrate-binding protein</fullName>
    </submittedName>
</protein>
<dbReference type="EMBL" id="DXCX01000028">
    <property type="protein sequence ID" value="HIY72857.1"/>
    <property type="molecule type" value="Genomic_DNA"/>
</dbReference>
<feature type="chain" id="PRO_5038920198" evidence="1">
    <location>
        <begin position="20"/>
        <end position="428"/>
    </location>
</feature>
<evidence type="ECO:0000313" key="2">
    <source>
        <dbReference type="EMBL" id="HIY72857.1"/>
    </source>
</evidence>
<dbReference type="SUPFAM" id="SSF53850">
    <property type="entry name" value="Periplasmic binding protein-like II"/>
    <property type="match status" value="1"/>
</dbReference>
<reference evidence="2" key="2">
    <citation type="submission" date="2021-04" db="EMBL/GenBank/DDBJ databases">
        <authorList>
            <person name="Gilroy R."/>
        </authorList>
    </citation>
    <scope>NUCLEOTIDE SEQUENCE</scope>
    <source>
        <strain evidence="2">CHK33-7979</strain>
    </source>
</reference>
<dbReference type="PANTHER" id="PTHR43649:SF12">
    <property type="entry name" value="DIACETYLCHITOBIOSE BINDING PROTEIN DASA"/>
    <property type="match status" value="1"/>
</dbReference>
<dbReference type="Pfam" id="PF01547">
    <property type="entry name" value="SBP_bac_1"/>
    <property type="match status" value="1"/>
</dbReference>
<evidence type="ECO:0000313" key="3">
    <source>
        <dbReference type="Proteomes" id="UP000886824"/>
    </source>
</evidence>
<dbReference type="InterPro" id="IPR006059">
    <property type="entry name" value="SBP"/>
</dbReference>
<dbReference type="Proteomes" id="UP000886824">
    <property type="component" value="Unassembled WGS sequence"/>
</dbReference>
<dbReference type="InterPro" id="IPR050490">
    <property type="entry name" value="Bact_solute-bd_prot1"/>
</dbReference>
<sequence>MKKVLALALAASLSIGMLAGCGGEPAAQTSGNVQSSGSGDPVELTLWLPIYQFGDGISDEDFWTEKLDTFEAENNCVVNLEILSWSDYATVIYTGMLSGAGEGPDVVYVTETYDLIDAGLLALLDEYITDEDREKYVFLDQGAYNADGQLCTWPMMAGNPCVVYYNMDMLEAAGITELPTTWDDFYNVCMTLKEANPDVWPFIQSWGATNGVSAMLASFWPFFFQAGGTVLDEEGNLNLDSEATLEVLNFINKLNTDGVFDSSIVTMDDPNGKFVNGEAAIIINGTGNAATYTEQGINWQCTLGLEGPSGVATNFSVDSLAVASYCENKALAADLIKYITSAACMDDYHEQIYGMPSLTTDATYTEPEPFQSMYTNDADKMHVVPSFEGSASFMDQFQQNVQGMLMGQLTPEQVIEQTMTYYNEQIAS</sequence>
<dbReference type="PROSITE" id="PS51257">
    <property type="entry name" value="PROKAR_LIPOPROTEIN"/>
    <property type="match status" value="1"/>
</dbReference>
<reference evidence="2" key="1">
    <citation type="journal article" date="2021" name="PeerJ">
        <title>Extensive microbial diversity within the chicken gut microbiome revealed by metagenomics and culture.</title>
        <authorList>
            <person name="Gilroy R."/>
            <person name="Ravi A."/>
            <person name="Getino M."/>
            <person name="Pursley I."/>
            <person name="Horton D.L."/>
            <person name="Alikhan N.F."/>
            <person name="Baker D."/>
            <person name="Gharbi K."/>
            <person name="Hall N."/>
            <person name="Watson M."/>
            <person name="Adriaenssens E.M."/>
            <person name="Foster-Nyarko E."/>
            <person name="Jarju S."/>
            <person name="Secka A."/>
            <person name="Antonio M."/>
            <person name="Oren A."/>
            <person name="Chaudhuri R.R."/>
            <person name="La Ragione R."/>
            <person name="Hildebrand F."/>
            <person name="Pallen M.J."/>
        </authorList>
    </citation>
    <scope>NUCLEOTIDE SEQUENCE</scope>
    <source>
        <strain evidence="2">CHK33-7979</strain>
    </source>
</reference>
<dbReference type="PANTHER" id="PTHR43649">
    <property type="entry name" value="ARABINOSE-BINDING PROTEIN-RELATED"/>
    <property type="match status" value="1"/>
</dbReference>
<keyword evidence="1" id="KW-0732">Signal</keyword>
<dbReference type="Gene3D" id="3.40.190.10">
    <property type="entry name" value="Periplasmic binding protein-like II"/>
    <property type="match status" value="1"/>
</dbReference>
<gene>
    <name evidence="2" type="ORF">H9826_02615</name>
</gene>